<keyword evidence="4 8" id="KW-0460">Magnesium</keyword>
<dbReference type="PANTHER" id="PTHR42836">
    <property type="entry name" value="7-CARBOXY-7-DEAZAGUANINE SYNTHASE"/>
    <property type="match status" value="1"/>
</dbReference>
<keyword evidence="1 8" id="KW-0004">4Fe-4S</keyword>
<dbReference type="CDD" id="cd01335">
    <property type="entry name" value="Radical_SAM"/>
    <property type="match status" value="1"/>
</dbReference>
<dbReference type="SFLD" id="SFLDS00029">
    <property type="entry name" value="Radical_SAM"/>
    <property type="match status" value="1"/>
</dbReference>
<dbReference type="NCBIfam" id="TIGR04349">
    <property type="entry name" value="rSAM_QueE_gams"/>
    <property type="match status" value="1"/>
</dbReference>
<comment type="function">
    <text evidence="8">Catalyzes the complex heterocyclic radical-mediated conversion of 6-carboxy-5,6,7,8-tetrahydropterin (CPH4) to 7-carboxy-7-deazaguanine (CDG), a step common to the biosynthetic pathways of all 7-deazapurine-containing compounds.</text>
</comment>
<keyword evidence="6 8" id="KW-0411">Iron-sulfur</keyword>
<comment type="pathway">
    <text evidence="8">Purine metabolism; 7-cyano-7-deazaguanine biosynthesis.</text>
</comment>
<comment type="cofactor">
    <cofactor evidence="8">
        <name>Mg(2+)</name>
        <dbReference type="ChEBI" id="CHEBI:18420"/>
    </cofactor>
</comment>
<dbReference type="HAMAP" id="MF_00917">
    <property type="entry name" value="QueE"/>
    <property type="match status" value="1"/>
</dbReference>
<dbReference type="GO" id="GO:0008616">
    <property type="term" value="P:tRNA queuosine(34) biosynthetic process"/>
    <property type="evidence" value="ECO:0007669"/>
    <property type="project" value="UniProtKB-UniRule"/>
</dbReference>
<dbReference type="EC" id="4.3.99.3" evidence="8"/>
<comment type="catalytic activity">
    <reaction evidence="8">
        <text>6-carboxy-5,6,7,8-tetrahydropterin + H(+) = 7-carboxy-7-carbaguanine + NH4(+)</text>
        <dbReference type="Rhea" id="RHEA:27974"/>
        <dbReference type="ChEBI" id="CHEBI:15378"/>
        <dbReference type="ChEBI" id="CHEBI:28938"/>
        <dbReference type="ChEBI" id="CHEBI:61032"/>
        <dbReference type="ChEBI" id="CHEBI:61036"/>
        <dbReference type="EC" id="4.3.99.3"/>
    </reaction>
</comment>
<organism evidence="10 11">
    <name type="scientific">Candidatus Nitrospira nitrosa</name>
    <dbReference type="NCBI Taxonomy" id="1742972"/>
    <lineage>
        <taxon>Bacteria</taxon>
        <taxon>Pseudomonadati</taxon>
        <taxon>Nitrospirota</taxon>
        <taxon>Nitrospiria</taxon>
        <taxon>Nitrospirales</taxon>
        <taxon>Nitrospiraceae</taxon>
        <taxon>Nitrospira</taxon>
    </lineage>
</organism>
<keyword evidence="5 8" id="KW-0408">Iron</keyword>
<feature type="binding site" evidence="8">
    <location>
        <position position="53"/>
    </location>
    <ligand>
        <name>[4Fe-4S] cluster</name>
        <dbReference type="ChEBI" id="CHEBI:49883"/>
        <note>4Fe-4S-S-AdoMet</note>
    </ligand>
</feature>
<evidence type="ECO:0000256" key="6">
    <source>
        <dbReference type="ARBA" id="ARBA00023014"/>
    </source>
</evidence>
<keyword evidence="2 8" id="KW-0949">S-adenosyl-L-methionine</keyword>
<comment type="subunit">
    <text evidence="8">Homodimer.</text>
</comment>
<evidence type="ECO:0000256" key="5">
    <source>
        <dbReference type="ARBA" id="ARBA00023004"/>
    </source>
</evidence>
<dbReference type="GO" id="GO:0000287">
    <property type="term" value="F:magnesium ion binding"/>
    <property type="evidence" value="ECO:0007669"/>
    <property type="project" value="UniProtKB-UniRule"/>
</dbReference>
<reference evidence="10 11" key="1">
    <citation type="submission" date="2015-10" db="EMBL/GenBank/DDBJ databases">
        <authorList>
            <person name="Gilbert D.G."/>
        </authorList>
    </citation>
    <scope>NUCLEOTIDE SEQUENCE [LARGE SCALE GENOMIC DNA]</scope>
    <source>
        <strain evidence="10">COMA1</strain>
    </source>
</reference>
<evidence type="ECO:0000256" key="4">
    <source>
        <dbReference type="ARBA" id="ARBA00022842"/>
    </source>
</evidence>
<dbReference type="GO" id="GO:0016840">
    <property type="term" value="F:carbon-nitrogen lyase activity"/>
    <property type="evidence" value="ECO:0007669"/>
    <property type="project" value="UniProtKB-UniRule"/>
</dbReference>
<evidence type="ECO:0000313" key="11">
    <source>
        <dbReference type="Proteomes" id="UP000199032"/>
    </source>
</evidence>
<dbReference type="UniPathway" id="UPA00391"/>
<protein>
    <recommendedName>
        <fullName evidence="8">7-carboxy-7-deazaguanine synthase</fullName>
        <shortName evidence="8">CDG synthase</shortName>
        <ecNumber evidence="8">4.3.99.3</ecNumber>
    </recommendedName>
    <alternativeName>
        <fullName evidence="8">Queuosine biosynthesis protein QueE</fullName>
    </alternativeName>
</protein>
<comment type="similarity">
    <text evidence="8">Belongs to the radical SAM superfamily. 7-carboxy-7-deazaguanine synthase family.</text>
</comment>
<dbReference type="Proteomes" id="UP000199032">
    <property type="component" value="Unassembled WGS sequence"/>
</dbReference>
<evidence type="ECO:0000313" key="10">
    <source>
        <dbReference type="EMBL" id="CUS33058.1"/>
    </source>
</evidence>
<dbReference type="Pfam" id="PF04055">
    <property type="entry name" value="Radical_SAM"/>
    <property type="match status" value="1"/>
</dbReference>
<comment type="cofactor">
    <cofactor evidence="8">
        <name>[4Fe-4S] cluster</name>
        <dbReference type="ChEBI" id="CHEBI:49883"/>
    </cofactor>
    <text evidence="8">Binds 1 [4Fe-4S] cluster. The cluster is coordinated with 3 cysteines and an exchangeable S-adenosyl-L-methionine.</text>
</comment>
<feature type="binding site" evidence="8">
    <location>
        <position position="60"/>
    </location>
    <ligand>
        <name>[4Fe-4S] cluster</name>
        <dbReference type="ChEBI" id="CHEBI:49883"/>
        <note>4Fe-4S-S-AdoMet</note>
    </ligand>
</feature>
<dbReference type="Gene3D" id="3.20.20.70">
    <property type="entry name" value="Aldolase class I"/>
    <property type="match status" value="1"/>
</dbReference>
<accession>A0A0S4LD30</accession>
<feature type="binding site" evidence="8">
    <location>
        <position position="94"/>
    </location>
    <ligand>
        <name>S-adenosyl-L-methionine</name>
        <dbReference type="ChEBI" id="CHEBI:59789"/>
    </ligand>
</feature>
<comment type="cofactor">
    <cofactor evidence="8">
        <name>S-adenosyl-L-methionine</name>
        <dbReference type="ChEBI" id="CHEBI:59789"/>
    </cofactor>
    <text evidence="8">Binds 1 S-adenosyl-L-methionine per subunit.</text>
</comment>
<proteinExistence type="inferred from homology"/>
<dbReference type="PROSITE" id="PS51918">
    <property type="entry name" value="RADICAL_SAM"/>
    <property type="match status" value="1"/>
</dbReference>
<sequence>MLMTGGTPSSANHHVHHELAHTLFMRVTEIFHSIQGESTFAGLPCVFVRLTGCPLRCTWCDTAYAFFGGTDQSIEDILEKVRSYGCPLVEVTGGEPLAQAETTILLDRLCHDGFTVLLETSGAVDTSTVDPSVRIILDVKCPGSGMTDRMHWPNVGRLRPRDEVKFVIQDRTDYEWAKDILQQFHLTDRCPILFSPVFGTLDPRQLAEWLLADRLRARLQLQLHKHIWAPEMRGV</sequence>
<dbReference type="GO" id="GO:0051539">
    <property type="term" value="F:4 iron, 4 sulfur cluster binding"/>
    <property type="evidence" value="ECO:0007669"/>
    <property type="project" value="UniProtKB-UniRule"/>
</dbReference>
<dbReference type="InterPro" id="IPR058240">
    <property type="entry name" value="rSAM_sf"/>
</dbReference>
<evidence type="ECO:0000256" key="8">
    <source>
        <dbReference type="HAMAP-Rule" id="MF_00917"/>
    </source>
</evidence>
<dbReference type="STRING" id="1742972.COMA1_10953"/>
<feature type="binding site" evidence="8">
    <location>
        <position position="92"/>
    </location>
    <ligand>
        <name>substrate</name>
    </ligand>
</feature>
<dbReference type="InterPro" id="IPR027621">
    <property type="entry name" value="rSAM_QueE_gams"/>
</dbReference>
<feature type="binding site" evidence="8">
    <location>
        <begin position="34"/>
        <end position="36"/>
    </location>
    <ligand>
        <name>substrate</name>
    </ligand>
</feature>
<feature type="domain" description="Radical SAM core" evidence="9">
    <location>
        <begin position="40"/>
        <end position="230"/>
    </location>
</feature>
<dbReference type="InterPro" id="IPR024924">
    <property type="entry name" value="7-CO-7-deazaguanine_synth-like"/>
</dbReference>
<keyword evidence="3 8" id="KW-0479">Metal-binding</keyword>
<evidence type="ECO:0000256" key="3">
    <source>
        <dbReference type="ARBA" id="ARBA00022723"/>
    </source>
</evidence>
<dbReference type="PANTHER" id="PTHR42836:SF1">
    <property type="entry name" value="7-CARBOXY-7-DEAZAGUANINE SYNTHASE"/>
    <property type="match status" value="1"/>
</dbReference>
<comment type="caution">
    <text evidence="8">Lacks conserved residue(s) required for the propagation of feature annotation.</text>
</comment>
<evidence type="ECO:0000256" key="2">
    <source>
        <dbReference type="ARBA" id="ARBA00022691"/>
    </source>
</evidence>
<dbReference type="SUPFAM" id="SSF102114">
    <property type="entry name" value="Radical SAM enzymes"/>
    <property type="match status" value="1"/>
</dbReference>
<keyword evidence="8" id="KW-0671">Queuosine biosynthesis</keyword>
<keyword evidence="11" id="KW-1185">Reference proteome</keyword>
<evidence type="ECO:0000256" key="7">
    <source>
        <dbReference type="ARBA" id="ARBA00023239"/>
    </source>
</evidence>
<dbReference type="GO" id="GO:1904047">
    <property type="term" value="F:S-adenosyl-L-methionine binding"/>
    <property type="evidence" value="ECO:0007669"/>
    <property type="project" value="UniProtKB-UniRule"/>
</dbReference>
<dbReference type="AlphaFoldDB" id="A0A0S4LD30"/>
<evidence type="ECO:0000259" key="9">
    <source>
        <dbReference type="PROSITE" id="PS51918"/>
    </source>
</evidence>
<dbReference type="InterPro" id="IPR007197">
    <property type="entry name" value="rSAM"/>
</dbReference>
<gene>
    <name evidence="8 10" type="primary">queE</name>
    <name evidence="10" type="ORF">COMA1_10953</name>
</gene>
<dbReference type="InterPro" id="IPR013785">
    <property type="entry name" value="Aldolase_TIM"/>
</dbReference>
<feature type="binding site" evidence="8">
    <location>
        <begin position="59"/>
        <end position="61"/>
    </location>
    <ligand>
        <name>S-adenosyl-L-methionine</name>
        <dbReference type="ChEBI" id="CHEBI:59789"/>
    </ligand>
</feature>
<feature type="binding site" evidence="8">
    <location>
        <position position="62"/>
    </location>
    <ligand>
        <name>Mg(2+)</name>
        <dbReference type="ChEBI" id="CHEBI:18420"/>
    </ligand>
</feature>
<evidence type="ECO:0000256" key="1">
    <source>
        <dbReference type="ARBA" id="ARBA00022485"/>
    </source>
</evidence>
<dbReference type="PIRSF" id="PIRSF000370">
    <property type="entry name" value="QueE"/>
    <property type="match status" value="1"/>
</dbReference>
<keyword evidence="7 8" id="KW-0456">Lyase</keyword>
<name>A0A0S4LD30_9BACT</name>
<feature type="binding site" evidence="8">
    <location>
        <position position="49"/>
    </location>
    <ligand>
        <name>substrate</name>
    </ligand>
</feature>
<feature type="binding site" evidence="8">
    <location>
        <position position="57"/>
    </location>
    <ligand>
        <name>[4Fe-4S] cluster</name>
        <dbReference type="ChEBI" id="CHEBI:49883"/>
        <note>4Fe-4S-S-AdoMet</note>
    </ligand>
</feature>
<dbReference type="EMBL" id="CZQA01000001">
    <property type="protein sequence ID" value="CUS33058.1"/>
    <property type="molecule type" value="Genomic_DNA"/>
</dbReference>